<feature type="compositionally biased region" description="Polar residues" evidence="1">
    <location>
        <begin position="146"/>
        <end position="158"/>
    </location>
</feature>
<gene>
    <name evidence="2" type="ORF">PoB_003180200</name>
</gene>
<keyword evidence="3" id="KW-1185">Reference proteome</keyword>
<feature type="compositionally biased region" description="Polar residues" evidence="1">
    <location>
        <begin position="172"/>
        <end position="185"/>
    </location>
</feature>
<feature type="region of interest" description="Disordered" evidence="1">
    <location>
        <begin position="90"/>
        <end position="117"/>
    </location>
</feature>
<evidence type="ECO:0000313" key="3">
    <source>
        <dbReference type="Proteomes" id="UP000735302"/>
    </source>
</evidence>
<sequence>ELGDQYVYPSPLLVESRDIPSVSAPPPPAPHNPIPNYLAPHHTTARPGQMNRTGLGFSQDRSRSVPTIPSDVIAHVKQYALKKRDNILTTAPKGPVKSWTIDSDVPPPLPPNHPTAGKSELEMVMKAINRNSSDSSGQEKDDEIQNMPQSESAAANNITQSVNAEQVDTRANARQRNPDVQSTQAVPGPNDRRASEPLTEQPGTANELAEVTAKVTKRSALIKKGPEVAPKPTAGGVVSKTLAAIEGDSQGNGGTDQPSPGQIQTLSSSSRGIDSYRSSASKKPVIIPADIISEENESEGIVYAQLRQELMPCSLEKTSDDTYQNAEVLRNRNLTSNVSCEDWSGDKMNYAEVSSGFCQSGQESSTDSGIALYHVPWDYKVKKDEEYEPVESMFGLVGEDAVFYLNNTDLAAQLQDLEQDQMPAETYEPIEQRFNHNSMLCIKTSSLDRKFSGASPLFFSLSANGNTTSEHYLNENATKRRGFVKAKDSKTSTQRRKGVCHGESENSCLENMDRKSVGRRHSIQTEYECRKQAVSGIRFEDADEPGENQVYQSIQFRMSKSLTKSSSALFQGFSRSDEIYEGIEWTPQKQSSQSLPRSHNGPFNQINKVTAMKKTDQAKRMNHLKKAGTIGGCGRALSDICYAQVSLPSPVQDMENGHSHYIDVVANYEDIKAAKAARGSFSGPSLEPTSSSELPMRRSKSEISRPIIAPVASENIKKKLGNLMLGSAKTLPRMGKDSSLESRLHSSVPDVPNDSPSMYENIGAYQNTMGILAVSKN</sequence>
<feature type="compositionally biased region" description="Basic and acidic residues" evidence="1">
    <location>
        <begin position="734"/>
        <end position="744"/>
    </location>
</feature>
<dbReference type="EMBL" id="BLXT01003747">
    <property type="protein sequence ID" value="GFO05297.1"/>
    <property type="molecule type" value="Genomic_DNA"/>
</dbReference>
<feature type="compositionally biased region" description="Low complexity" evidence="1">
    <location>
        <begin position="746"/>
        <end position="755"/>
    </location>
</feature>
<feature type="non-terminal residue" evidence="2">
    <location>
        <position position="1"/>
    </location>
</feature>
<dbReference type="AlphaFoldDB" id="A0AAV4AE69"/>
<feature type="region of interest" description="Disordered" evidence="1">
    <location>
        <begin position="734"/>
        <end position="755"/>
    </location>
</feature>
<feature type="compositionally biased region" description="Low complexity" evidence="1">
    <location>
        <begin position="267"/>
        <end position="279"/>
    </location>
</feature>
<evidence type="ECO:0000313" key="2">
    <source>
        <dbReference type="EMBL" id="GFO05297.1"/>
    </source>
</evidence>
<feature type="region of interest" description="Disordered" evidence="1">
    <location>
        <begin position="17"/>
        <end position="64"/>
    </location>
</feature>
<reference evidence="2 3" key="1">
    <citation type="journal article" date="2021" name="Elife">
        <title>Chloroplast acquisition without the gene transfer in kleptoplastic sea slugs, Plakobranchus ocellatus.</title>
        <authorList>
            <person name="Maeda T."/>
            <person name="Takahashi S."/>
            <person name="Yoshida T."/>
            <person name="Shimamura S."/>
            <person name="Takaki Y."/>
            <person name="Nagai Y."/>
            <person name="Toyoda A."/>
            <person name="Suzuki Y."/>
            <person name="Arimoto A."/>
            <person name="Ishii H."/>
            <person name="Satoh N."/>
            <person name="Nishiyama T."/>
            <person name="Hasebe M."/>
            <person name="Maruyama T."/>
            <person name="Minagawa J."/>
            <person name="Obokata J."/>
            <person name="Shigenobu S."/>
        </authorList>
    </citation>
    <scope>NUCLEOTIDE SEQUENCE [LARGE SCALE GENOMIC DNA]</scope>
</reference>
<accession>A0AAV4AE69</accession>
<organism evidence="2 3">
    <name type="scientific">Plakobranchus ocellatus</name>
    <dbReference type="NCBI Taxonomy" id="259542"/>
    <lineage>
        <taxon>Eukaryota</taxon>
        <taxon>Metazoa</taxon>
        <taxon>Spiralia</taxon>
        <taxon>Lophotrochozoa</taxon>
        <taxon>Mollusca</taxon>
        <taxon>Gastropoda</taxon>
        <taxon>Heterobranchia</taxon>
        <taxon>Euthyneura</taxon>
        <taxon>Panpulmonata</taxon>
        <taxon>Sacoglossa</taxon>
        <taxon>Placobranchoidea</taxon>
        <taxon>Plakobranchidae</taxon>
        <taxon>Plakobranchus</taxon>
    </lineage>
</organism>
<feature type="compositionally biased region" description="Low complexity" evidence="1">
    <location>
        <begin position="680"/>
        <end position="694"/>
    </location>
</feature>
<name>A0AAV4AE69_9GAST</name>
<feature type="compositionally biased region" description="Pro residues" evidence="1">
    <location>
        <begin position="23"/>
        <end position="33"/>
    </location>
</feature>
<dbReference type="Proteomes" id="UP000735302">
    <property type="component" value="Unassembled WGS sequence"/>
</dbReference>
<evidence type="ECO:0000256" key="1">
    <source>
        <dbReference type="SAM" id="MobiDB-lite"/>
    </source>
</evidence>
<feature type="region of interest" description="Disordered" evidence="1">
    <location>
        <begin position="170"/>
        <end position="206"/>
    </location>
</feature>
<feature type="region of interest" description="Disordered" evidence="1">
    <location>
        <begin position="678"/>
        <end position="701"/>
    </location>
</feature>
<feature type="region of interest" description="Disordered" evidence="1">
    <location>
        <begin position="131"/>
        <end position="158"/>
    </location>
</feature>
<feature type="compositionally biased region" description="Polar residues" evidence="1">
    <location>
        <begin position="255"/>
        <end position="266"/>
    </location>
</feature>
<comment type="caution">
    <text evidence="2">The sequence shown here is derived from an EMBL/GenBank/DDBJ whole genome shotgun (WGS) entry which is preliminary data.</text>
</comment>
<proteinExistence type="predicted"/>
<feature type="region of interest" description="Disordered" evidence="1">
    <location>
        <begin position="246"/>
        <end position="279"/>
    </location>
</feature>
<protein>
    <submittedName>
        <fullName evidence="2">Uncharacterized protein</fullName>
    </submittedName>
</protein>